<dbReference type="RefSeq" id="WP_091982799.1">
    <property type="nucleotide sequence ID" value="NZ_FOLO01000009.1"/>
</dbReference>
<evidence type="ECO:0000313" key="9">
    <source>
        <dbReference type="EMBL" id="SFC46104.1"/>
    </source>
</evidence>
<accession>A0A1I1JC36</accession>
<keyword evidence="3" id="KW-0479">Metal-binding</keyword>
<proteinExistence type="inferred from homology"/>
<keyword evidence="10" id="KW-1185">Reference proteome</keyword>
<dbReference type="GO" id="GO:0004601">
    <property type="term" value="F:peroxidase activity"/>
    <property type="evidence" value="ECO:0007669"/>
    <property type="project" value="UniProtKB-KW"/>
</dbReference>
<evidence type="ECO:0000256" key="5">
    <source>
        <dbReference type="ARBA" id="ARBA00023004"/>
    </source>
</evidence>
<keyword evidence="5" id="KW-0408">Iron</keyword>
<evidence type="ECO:0000256" key="1">
    <source>
        <dbReference type="ARBA" id="ARBA00001970"/>
    </source>
</evidence>
<evidence type="ECO:0000256" key="4">
    <source>
        <dbReference type="ARBA" id="ARBA00023002"/>
    </source>
</evidence>
<protein>
    <submittedName>
        <fullName evidence="9">Putative iron-dependent peroxidase</fullName>
    </submittedName>
</protein>
<evidence type="ECO:0000256" key="3">
    <source>
        <dbReference type="ARBA" id="ARBA00022723"/>
    </source>
</evidence>
<dbReference type="AlphaFoldDB" id="A0A1I1JC36"/>
<dbReference type="InterPro" id="IPR048328">
    <property type="entry name" value="Dyp_perox_C"/>
</dbReference>
<dbReference type="PROSITE" id="PS51404">
    <property type="entry name" value="DYP_PEROXIDASE"/>
    <property type="match status" value="1"/>
</dbReference>
<name>A0A1I1JC36_9GAMM</name>
<dbReference type="GO" id="GO:0005829">
    <property type="term" value="C:cytosol"/>
    <property type="evidence" value="ECO:0007669"/>
    <property type="project" value="TreeGrafter"/>
</dbReference>
<dbReference type="EMBL" id="FOLO01000009">
    <property type="protein sequence ID" value="SFC46104.1"/>
    <property type="molecule type" value="Genomic_DNA"/>
</dbReference>
<feature type="domain" description="Dyp-type peroxidase N-terminal" evidence="7">
    <location>
        <begin position="5"/>
        <end position="134"/>
    </location>
</feature>
<dbReference type="GO" id="GO:0020037">
    <property type="term" value="F:heme binding"/>
    <property type="evidence" value="ECO:0007669"/>
    <property type="project" value="InterPro"/>
</dbReference>
<dbReference type="InterPro" id="IPR048327">
    <property type="entry name" value="Dyp_perox_N"/>
</dbReference>
<organism evidence="9 10">
    <name type="scientific">Pseudoalteromonas denitrificans DSM 6059</name>
    <dbReference type="NCBI Taxonomy" id="1123010"/>
    <lineage>
        <taxon>Bacteria</taxon>
        <taxon>Pseudomonadati</taxon>
        <taxon>Pseudomonadota</taxon>
        <taxon>Gammaproteobacteria</taxon>
        <taxon>Alteromonadales</taxon>
        <taxon>Pseudoalteromonadaceae</taxon>
        <taxon>Pseudoalteromonas</taxon>
    </lineage>
</organism>
<feature type="domain" description="Dyp-type peroxidase C-terminal" evidence="8">
    <location>
        <begin position="138"/>
        <end position="295"/>
    </location>
</feature>
<dbReference type="PANTHER" id="PTHR30521">
    <property type="entry name" value="DEFERROCHELATASE/PEROXIDASE"/>
    <property type="match status" value="1"/>
</dbReference>
<evidence type="ECO:0000256" key="6">
    <source>
        <dbReference type="ARBA" id="ARBA00025737"/>
    </source>
</evidence>
<dbReference type="PANTHER" id="PTHR30521:SF0">
    <property type="entry name" value="DYP-TYPE PEROXIDASE FAMILY PROTEIN"/>
    <property type="match status" value="1"/>
</dbReference>
<dbReference type="OrthoDB" id="3251355at2"/>
<comment type="similarity">
    <text evidence="6">Belongs to the DyP-type peroxidase family.</text>
</comment>
<dbReference type="STRING" id="1123010.SAMN02745724_01733"/>
<evidence type="ECO:0000313" key="10">
    <source>
        <dbReference type="Proteomes" id="UP000198862"/>
    </source>
</evidence>
<dbReference type="GO" id="GO:0046872">
    <property type="term" value="F:metal ion binding"/>
    <property type="evidence" value="ECO:0007669"/>
    <property type="project" value="UniProtKB-KW"/>
</dbReference>
<dbReference type="Pfam" id="PF04261">
    <property type="entry name" value="Dyp_perox_N"/>
    <property type="match status" value="1"/>
</dbReference>
<dbReference type="NCBIfam" id="TIGR01413">
    <property type="entry name" value="Dyp_perox_fam"/>
    <property type="match status" value="1"/>
</dbReference>
<dbReference type="SUPFAM" id="SSF54909">
    <property type="entry name" value="Dimeric alpha+beta barrel"/>
    <property type="match status" value="1"/>
</dbReference>
<dbReference type="InterPro" id="IPR011008">
    <property type="entry name" value="Dimeric_a/b-barrel"/>
</dbReference>
<keyword evidence="4" id="KW-0560">Oxidoreductase</keyword>
<reference evidence="9 10" key="1">
    <citation type="submission" date="2016-10" db="EMBL/GenBank/DDBJ databases">
        <authorList>
            <person name="de Groot N.N."/>
        </authorList>
    </citation>
    <scope>NUCLEOTIDE SEQUENCE [LARGE SCALE GENOMIC DNA]</scope>
    <source>
        <strain evidence="9 10">DSM 6059</strain>
    </source>
</reference>
<gene>
    <name evidence="9" type="ORF">SAMN02745724_01733</name>
</gene>
<sequence>MPQAQSGVCAEANLHGLYLFFNVLDGHDTSIRDKLGQITSLQDDYSDQFSEAMLSSMVAIGAQYWPHLYPKTIPKGLKSFPNISHSDHEMPSQPFDVFIQIRSDRLDVIHLFASNILTLFSSDVELVEQIKCFRFLDGRDFNGFIYGADTPRGRSKMTTALVSPHDDLEFSQGSYIHVQRYRHNIIEWQKLSITEQEQIMGRSRLDNDLIMPLNASSHANRVELKSQDGHPLLLHQGMPYGDMHEQGMLLVTCSNDGDAFEVLNKARLGNKGVYDAWLDYTQAEMGASFFAPSVNFLSSLKD</sequence>
<evidence type="ECO:0000256" key="2">
    <source>
        <dbReference type="ARBA" id="ARBA00022559"/>
    </source>
</evidence>
<keyword evidence="2 9" id="KW-0575">Peroxidase</keyword>
<dbReference type="Pfam" id="PF20628">
    <property type="entry name" value="Dyp_perox_C"/>
    <property type="match status" value="1"/>
</dbReference>
<dbReference type="InterPro" id="IPR006314">
    <property type="entry name" value="Dyp_peroxidase"/>
</dbReference>
<evidence type="ECO:0000259" key="7">
    <source>
        <dbReference type="Pfam" id="PF04261"/>
    </source>
</evidence>
<evidence type="ECO:0000259" key="8">
    <source>
        <dbReference type="Pfam" id="PF20628"/>
    </source>
</evidence>
<comment type="cofactor">
    <cofactor evidence="1">
        <name>heme b</name>
        <dbReference type="ChEBI" id="CHEBI:60344"/>
    </cofactor>
</comment>
<dbReference type="Proteomes" id="UP000198862">
    <property type="component" value="Unassembled WGS sequence"/>
</dbReference>